<feature type="non-terminal residue" evidence="2">
    <location>
        <position position="1"/>
    </location>
</feature>
<reference evidence="2 3" key="1">
    <citation type="submission" date="2018-08" db="EMBL/GenBank/DDBJ databases">
        <authorList>
            <person name="Laetsch R D."/>
            <person name="Stevens L."/>
            <person name="Kumar S."/>
            <person name="Blaxter L. M."/>
        </authorList>
    </citation>
    <scope>NUCLEOTIDE SEQUENCE [LARGE SCALE GENOMIC DNA]</scope>
</reference>
<keyword evidence="3" id="KW-1185">Reference proteome</keyword>
<dbReference type="InterPro" id="IPR040282">
    <property type="entry name" value="Mig-18-like"/>
</dbReference>
<organism evidence="2 3">
    <name type="scientific">Litomosoides sigmodontis</name>
    <name type="common">Filarial nematode worm</name>
    <dbReference type="NCBI Taxonomy" id="42156"/>
    <lineage>
        <taxon>Eukaryota</taxon>
        <taxon>Metazoa</taxon>
        <taxon>Ecdysozoa</taxon>
        <taxon>Nematoda</taxon>
        <taxon>Chromadorea</taxon>
        <taxon>Rhabditida</taxon>
        <taxon>Spirurina</taxon>
        <taxon>Spiruromorpha</taxon>
        <taxon>Filarioidea</taxon>
        <taxon>Onchocercidae</taxon>
        <taxon>Litomosoides</taxon>
    </lineage>
</organism>
<feature type="domain" description="Abnormal cell migration protein 18-like fibronectin type I" evidence="1">
    <location>
        <begin position="147"/>
        <end position="205"/>
    </location>
</feature>
<dbReference type="EMBL" id="UYRX01000953">
    <property type="protein sequence ID" value="VDK87349.1"/>
    <property type="molecule type" value="Genomic_DNA"/>
</dbReference>
<dbReference type="Proteomes" id="UP000277928">
    <property type="component" value="Unassembled WGS sequence"/>
</dbReference>
<evidence type="ECO:0000313" key="2">
    <source>
        <dbReference type="EMBL" id="VDK87349.1"/>
    </source>
</evidence>
<name>A0A3P6TVI0_LITSI</name>
<protein>
    <recommendedName>
        <fullName evidence="1">Abnormal cell migration protein 18-like fibronectin type I domain-containing protein</fullName>
    </recommendedName>
</protein>
<accession>A0A3P6TVI0</accession>
<dbReference type="OMA" id="NGSWKTE"/>
<dbReference type="AlphaFoldDB" id="A0A3P6TVI0"/>
<dbReference type="OrthoDB" id="5785512at2759"/>
<evidence type="ECO:0000313" key="3">
    <source>
        <dbReference type="Proteomes" id="UP000277928"/>
    </source>
</evidence>
<proteinExistence type="predicted"/>
<feature type="domain" description="Abnormal cell migration protein 18-like fibronectin type I" evidence="1">
    <location>
        <begin position="72"/>
        <end position="128"/>
    </location>
</feature>
<evidence type="ECO:0000259" key="1">
    <source>
        <dbReference type="Pfam" id="PF23003"/>
    </source>
</evidence>
<sequence>VEKNAFVMKCSMTDDEASWAVDIIGCKTQSGATVPMNSSMIEGNFEWICSKNSDGQVAMQRNVHENATCGEHPRGEQWRETSFLYECAKGGRQELVACIADGEVEISVGESKEIGGFIVNCEKFENGTVAMYGIRKGAESGSAIVTECIDSNDERHAVDSWWIADDHFNMTCSSDGSISVMNCIAKDGTEVPVNKEMIIDDTKYKYA</sequence>
<gene>
    <name evidence="2" type="ORF">NLS_LOCUS8100</name>
</gene>
<dbReference type="Pfam" id="PF23003">
    <property type="entry name" value="Fn1_2"/>
    <property type="match status" value="3"/>
</dbReference>
<dbReference type="PANTHER" id="PTHR35572">
    <property type="entry name" value="PROTEIN CBG04538-RELATED"/>
    <property type="match status" value="1"/>
</dbReference>
<dbReference type="PANTHER" id="PTHR35572:SF7">
    <property type="entry name" value="PROTEIN CBG04538"/>
    <property type="match status" value="1"/>
</dbReference>
<dbReference type="InterPro" id="IPR055119">
    <property type="entry name" value="Mig18_Fn1"/>
</dbReference>
<feature type="domain" description="Abnormal cell migration protein 18-like fibronectin type I" evidence="1">
    <location>
        <begin position="2"/>
        <end position="56"/>
    </location>
</feature>